<protein>
    <submittedName>
        <fullName evidence="1">Uncharacterized protein</fullName>
    </submittedName>
</protein>
<accession>A0A119HG19</accession>
<comment type="caution">
    <text evidence="1">The sequence shown here is derived from an EMBL/GenBank/DDBJ whole genome shotgun (WGS) entry which is preliminary data.</text>
</comment>
<proteinExistence type="predicted"/>
<dbReference type="AlphaFoldDB" id="A0A119HG19"/>
<name>A0A119HG19_9BURK</name>
<organism evidence="1 2">
    <name type="scientific">Burkholderia ubonensis</name>
    <dbReference type="NCBI Taxonomy" id="101571"/>
    <lineage>
        <taxon>Bacteria</taxon>
        <taxon>Pseudomonadati</taxon>
        <taxon>Pseudomonadota</taxon>
        <taxon>Betaproteobacteria</taxon>
        <taxon>Burkholderiales</taxon>
        <taxon>Burkholderiaceae</taxon>
        <taxon>Burkholderia</taxon>
        <taxon>Burkholderia cepacia complex</taxon>
    </lineage>
</organism>
<sequence>MHDIFEPKREPARSIYNAFQTEATNRKGRSIEEWIAAERDAVFRESLRQAQKFGLRAPSMDEIVSAERYAKGSIDYGAKWAYGIVEAMHKAVIPSGPSTNRRAARL</sequence>
<evidence type="ECO:0000313" key="1">
    <source>
        <dbReference type="EMBL" id="KWA84809.1"/>
    </source>
</evidence>
<gene>
    <name evidence="1" type="ORF">WL29_18350</name>
</gene>
<dbReference type="Proteomes" id="UP000060630">
    <property type="component" value="Unassembled WGS sequence"/>
</dbReference>
<reference evidence="1 2" key="1">
    <citation type="submission" date="2015-11" db="EMBL/GenBank/DDBJ databases">
        <title>Expanding the genomic diversity of Burkholderia species for the development of highly accurate diagnostics.</title>
        <authorList>
            <person name="Sahl J."/>
            <person name="Keim P."/>
            <person name="Wagner D."/>
        </authorList>
    </citation>
    <scope>NUCLEOTIDE SEQUENCE [LARGE SCALE GENOMIC DNA]</scope>
    <source>
        <strain evidence="1 2">MSMB2087WGS</strain>
    </source>
</reference>
<dbReference type="EMBL" id="LPHD01000038">
    <property type="protein sequence ID" value="KWA84809.1"/>
    <property type="molecule type" value="Genomic_DNA"/>
</dbReference>
<dbReference type="RefSeq" id="WP_060191744.1">
    <property type="nucleotide sequence ID" value="NZ_LPHD01000038.1"/>
</dbReference>
<evidence type="ECO:0000313" key="2">
    <source>
        <dbReference type="Proteomes" id="UP000060630"/>
    </source>
</evidence>